<dbReference type="Proteomes" id="UP001597369">
    <property type="component" value="Unassembled WGS sequence"/>
</dbReference>
<protein>
    <submittedName>
        <fullName evidence="1">DUF4932 domain-containing protein</fullName>
    </submittedName>
</protein>
<dbReference type="RefSeq" id="WP_229958031.1">
    <property type="nucleotide sequence ID" value="NZ_JAJJWI010000002.1"/>
</dbReference>
<keyword evidence="2" id="KW-1185">Reference proteome</keyword>
<dbReference type="PROSITE" id="PS51257">
    <property type="entry name" value="PROKAR_LIPOPROTEIN"/>
    <property type="match status" value="1"/>
</dbReference>
<organism evidence="1 2">
    <name type="scientific">Pontibacter silvestris</name>
    <dbReference type="NCBI Taxonomy" id="2305183"/>
    <lineage>
        <taxon>Bacteria</taxon>
        <taxon>Pseudomonadati</taxon>
        <taxon>Bacteroidota</taxon>
        <taxon>Cytophagia</taxon>
        <taxon>Cytophagales</taxon>
        <taxon>Hymenobacteraceae</taxon>
        <taxon>Pontibacter</taxon>
    </lineage>
</organism>
<reference evidence="2" key="1">
    <citation type="journal article" date="2019" name="Int. J. Syst. Evol. Microbiol.">
        <title>The Global Catalogue of Microorganisms (GCM) 10K type strain sequencing project: providing services to taxonomists for standard genome sequencing and annotation.</title>
        <authorList>
            <consortium name="The Broad Institute Genomics Platform"/>
            <consortium name="The Broad Institute Genome Sequencing Center for Infectious Disease"/>
            <person name="Wu L."/>
            <person name="Ma J."/>
        </authorList>
    </citation>
    <scope>NUCLEOTIDE SEQUENCE [LARGE SCALE GENOMIC DNA]</scope>
    <source>
        <strain evidence="2">JCM 16545</strain>
    </source>
</reference>
<gene>
    <name evidence="1" type="ORF">ACFSKU_11995</name>
</gene>
<name>A0ABW4WY04_9BACT</name>
<evidence type="ECO:0000313" key="2">
    <source>
        <dbReference type="Proteomes" id="UP001597369"/>
    </source>
</evidence>
<evidence type="ECO:0000313" key="1">
    <source>
        <dbReference type="EMBL" id="MFD2067607.1"/>
    </source>
</evidence>
<comment type="caution">
    <text evidence="1">The sequence shown here is derived from an EMBL/GenBank/DDBJ whole genome shotgun (WGS) entry which is preliminary data.</text>
</comment>
<accession>A0ABW4WY04</accession>
<proteinExistence type="predicted"/>
<dbReference type="EMBL" id="JBHUHV010000037">
    <property type="protein sequence ID" value="MFD2067607.1"/>
    <property type="molecule type" value="Genomic_DNA"/>
</dbReference>
<sequence length="451" mass="52512">MRKVILILAVLSTSCSSKIYNQAHTYRFIETKTLGVNYQGALERTLERKNIKEDTLEFDFTYWGGWKNSKFYSESDTIHITDNGIEQEFIYWTSEGDTVVLDIYKQFNPGSYDDEYKATNGGKVNIEIPQVYELVNILVSLTGNAQPNWVNKDTKYYKRVLEYFEPYKNHPVFGKLNTELSSGSYLNIRENSAAYVLDGQRIVQSSTYAGFRARDKFKKLLPLIQDFATASNFQSFYQSEKLFYEKLESLEHERVQVQEAWEWLQEQFPDKVDSYRIIMSPLAGGSHSIRLFENSNFKENIIFMSAPSLVSKDSVTQSTGDALALRRAFTEMDHNYVNPISDKYNDFINGAMADLRKWNTKGSYNSPYETFNEYMTWAVFGLYVYDRFGESAYKKVMLQPIEFMQNNRGFVKFSAFNNHLLGLFQKYGGKKKVPELYPELLEWVKNENYSS</sequence>